<reference evidence="2 3" key="1">
    <citation type="submission" date="2024-08" db="EMBL/GenBank/DDBJ databases">
        <title>Tateyamaria sp. nov., isolated from marine algae.</title>
        <authorList>
            <person name="Choi B.J."/>
            <person name="Kim J.M."/>
            <person name="Lee J.K."/>
            <person name="Choi D.G."/>
            <person name="Bayburt H."/>
            <person name="Baek J.H."/>
            <person name="Han D.M."/>
            <person name="Jeon C.O."/>
        </authorList>
    </citation>
    <scope>NUCLEOTIDE SEQUENCE [LARGE SCALE GENOMIC DNA]</scope>
    <source>
        <strain evidence="2 3">KMU-156</strain>
    </source>
</reference>
<feature type="transmembrane region" description="Helical" evidence="1">
    <location>
        <begin position="41"/>
        <end position="62"/>
    </location>
</feature>
<keyword evidence="1" id="KW-0472">Membrane</keyword>
<protein>
    <submittedName>
        <fullName evidence="2">Uncharacterized protein</fullName>
    </submittedName>
</protein>
<comment type="caution">
    <text evidence="2">The sequence shown here is derived from an EMBL/GenBank/DDBJ whole genome shotgun (WGS) entry which is preliminary data.</text>
</comment>
<organism evidence="2 3">
    <name type="scientific">Tateyamaria armeniaca</name>
    <dbReference type="NCBI Taxonomy" id="2518930"/>
    <lineage>
        <taxon>Bacteria</taxon>
        <taxon>Pseudomonadati</taxon>
        <taxon>Pseudomonadota</taxon>
        <taxon>Alphaproteobacteria</taxon>
        <taxon>Rhodobacterales</taxon>
        <taxon>Roseobacteraceae</taxon>
        <taxon>Tateyamaria</taxon>
    </lineage>
</organism>
<feature type="transmembrane region" description="Helical" evidence="1">
    <location>
        <begin position="6"/>
        <end position="29"/>
    </location>
</feature>
<dbReference type="EMBL" id="JBHDIY010000002">
    <property type="protein sequence ID" value="MFL4470678.1"/>
    <property type="molecule type" value="Genomic_DNA"/>
</dbReference>
<keyword evidence="1" id="KW-0812">Transmembrane</keyword>
<accession>A0ABW8UU66</accession>
<keyword evidence="1" id="KW-1133">Transmembrane helix</keyword>
<feature type="transmembrane region" description="Helical" evidence="1">
    <location>
        <begin position="82"/>
        <end position="104"/>
    </location>
</feature>
<dbReference type="RefSeq" id="WP_407592525.1">
    <property type="nucleotide sequence ID" value="NZ_JBHDIY010000002.1"/>
</dbReference>
<proteinExistence type="predicted"/>
<gene>
    <name evidence="2" type="ORF">ACERZ8_12590</name>
</gene>
<evidence type="ECO:0000313" key="2">
    <source>
        <dbReference type="EMBL" id="MFL4470678.1"/>
    </source>
</evidence>
<name>A0ABW8UU66_9RHOB</name>
<sequence>MDIAQALVMGMQAWGIIGAIVAAVFLTIGMDRIDEDARGAYIFRPLLIPGVLLIWPLVLWRWWQIETEAAGWAPRYRAVRAWYGPTVILMSIAIVVIIITGLSVRQTWPADAVPVQLSDGAGQ</sequence>
<evidence type="ECO:0000256" key="1">
    <source>
        <dbReference type="SAM" id="Phobius"/>
    </source>
</evidence>
<dbReference type="Proteomes" id="UP001627408">
    <property type="component" value="Unassembled WGS sequence"/>
</dbReference>
<evidence type="ECO:0000313" key="3">
    <source>
        <dbReference type="Proteomes" id="UP001627408"/>
    </source>
</evidence>
<keyword evidence="3" id="KW-1185">Reference proteome</keyword>